<proteinExistence type="predicted"/>
<keyword evidence="3" id="KW-0223">Dioxygenase</keyword>
<dbReference type="AlphaFoldDB" id="T1K983"/>
<dbReference type="GO" id="GO:0005506">
    <property type="term" value="F:iron ion binding"/>
    <property type="evidence" value="ECO:0007669"/>
    <property type="project" value="InterPro"/>
</dbReference>
<keyword evidence="5" id="KW-0408">Iron</keyword>
<dbReference type="GO" id="GO:0051213">
    <property type="term" value="F:dioxygenase activity"/>
    <property type="evidence" value="ECO:0007669"/>
    <property type="project" value="UniProtKB-KW"/>
</dbReference>
<evidence type="ECO:0000256" key="4">
    <source>
        <dbReference type="ARBA" id="ARBA00023002"/>
    </source>
</evidence>
<dbReference type="Pfam" id="PF13640">
    <property type="entry name" value="2OG-FeII_Oxy_3"/>
    <property type="match status" value="1"/>
</dbReference>
<accession>T1K983</accession>
<evidence type="ECO:0000259" key="7">
    <source>
        <dbReference type="PROSITE" id="PS51471"/>
    </source>
</evidence>
<keyword evidence="2" id="KW-0479">Metal-binding</keyword>
<dbReference type="InterPro" id="IPR006620">
    <property type="entry name" value="Pro_4_hyd_alph"/>
</dbReference>
<dbReference type="GO" id="GO:0016705">
    <property type="term" value="F:oxidoreductase activity, acting on paired donors, with incorporation or reduction of molecular oxygen"/>
    <property type="evidence" value="ECO:0007669"/>
    <property type="project" value="InterPro"/>
</dbReference>
<feature type="transmembrane region" description="Helical" evidence="6">
    <location>
        <begin position="37"/>
        <end position="58"/>
    </location>
</feature>
<dbReference type="Proteomes" id="UP000015104">
    <property type="component" value="Unassembled WGS sequence"/>
</dbReference>
<dbReference type="Gene3D" id="2.60.120.620">
    <property type="entry name" value="q2cbj1_9rhob like domain"/>
    <property type="match status" value="1"/>
</dbReference>
<keyword evidence="6" id="KW-0812">Transmembrane</keyword>
<dbReference type="PROSITE" id="PS51471">
    <property type="entry name" value="FE2OG_OXY"/>
    <property type="match status" value="1"/>
</dbReference>
<dbReference type="OMA" id="SHENPHG"/>
<dbReference type="EMBL" id="CAEY01001890">
    <property type="status" value="NOT_ANNOTATED_CDS"/>
    <property type="molecule type" value="Genomic_DNA"/>
</dbReference>
<sequence>MSTMTNAKGKSSQISNYGKKIHPEREVKTVLQQPKRVFISSLIIIFIAIVLNTIGAHFNAQNHFLKNVINNQTSELPITLDEVDSSSKNGYSFLVNNGDNNTDSLPLQEEGNSHQVNFESQKDKSDVNAAEEKVIYSFLATTEQDIDQLSIYEQPCSPTGYRYESSIGSAPETCGITFTDHLLDQDQVNKLRTMAAKYIELFGETTTTNRESLNLQWINLHTLFRKAPKKSLLSDDEYELLINASVAAKSVTSMAFGIPEDRLFFTTVCQFTRYEPVAAFSEFRHIDKVRSPELIVTSILWLSTVDVDFEGGRLEFLNGPGDEKFNPYLIEPKKGRYAAWTSSHENPHGVHELYNGERLALIFAFTANPKFGHSTIESLRTWATLKKPSFYY</sequence>
<dbReference type="GO" id="GO:0016020">
    <property type="term" value="C:membrane"/>
    <property type="evidence" value="ECO:0007669"/>
    <property type="project" value="TreeGrafter"/>
</dbReference>
<evidence type="ECO:0000313" key="8">
    <source>
        <dbReference type="EnsemblMetazoa" id="tetur07g04020.1"/>
    </source>
</evidence>
<evidence type="ECO:0000313" key="9">
    <source>
        <dbReference type="Proteomes" id="UP000015104"/>
    </source>
</evidence>
<dbReference type="InterPro" id="IPR039210">
    <property type="entry name" value="OGFOD3"/>
</dbReference>
<feature type="domain" description="Fe2OG dioxygenase" evidence="7">
    <location>
        <begin position="265"/>
        <end position="369"/>
    </location>
</feature>
<dbReference type="PANTHER" id="PTHR14650">
    <property type="entry name" value="PROLYL HYDROXYLASE-RELATED"/>
    <property type="match status" value="1"/>
</dbReference>
<keyword evidence="4" id="KW-0560">Oxidoreductase</keyword>
<evidence type="ECO:0000256" key="5">
    <source>
        <dbReference type="ARBA" id="ARBA00023004"/>
    </source>
</evidence>
<evidence type="ECO:0000256" key="2">
    <source>
        <dbReference type="ARBA" id="ARBA00022723"/>
    </source>
</evidence>
<dbReference type="InterPro" id="IPR044862">
    <property type="entry name" value="Pro_4_hyd_alph_FE2OG_OXY"/>
</dbReference>
<reference evidence="8" key="2">
    <citation type="submission" date="2015-06" db="UniProtKB">
        <authorList>
            <consortium name="EnsemblMetazoa"/>
        </authorList>
    </citation>
    <scope>IDENTIFICATION</scope>
</reference>
<reference evidence="9" key="1">
    <citation type="submission" date="2011-08" db="EMBL/GenBank/DDBJ databases">
        <authorList>
            <person name="Rombauts S."/>
        </authorList>
    </citation>
    <scope>NUCLEOTIDE SEQUENCE</scope>
    <source>
        <strain evidence="9">London</strain>
    </source>
</reference>
<dbReference type="EnsemblMetazoa" id="tetur07g04020.1">
    <property type="protein sequence ID" value="tetur07g04020.1"/>
    <property type="gene ID" value="tetur07g04020"/>
</dbReference>
<evidence type="ECO:0000256" key="1">
    <source>
        <dbReference type="ARBA" id="ARBA00001961"/>
    </source>
</evidence>
<evidence type="ECO:0000256" key="6">
    <source>
        <dbReference type="SAM" id="Phobius"/>
    </source>
</evidence>
<dbReference type="SMART" id="SM00702">
    <property type="entry name" value="P4Hc"/>
    <property type="match status" value="1"/>
</dbReference>
<dbReference type="HOGENOM" id="CLU_704633_0_0_1"/>
<keyword evidence="9" id="KW-1185">Reference proteome</keyword>
<dbReference type="KEGG" id="tut:107362149"/>
<dbReference type="eggNOG" id="ENOG502QR2P">
    <property type="taxonomic scope" value="Eukaryota"/>
</dbReference>
<comment type="cofactor">
    <cofactor evidence="1">
        <name>L-ascorbate</name>
        <dbReference type="ChEBI" id="CHEBI:38290"/>
    </cofactor>
</comment>
<keyword evidence="6" id="KW-0472">Membrane</keyword>
<evidence type="ECO:0000256" key="3">
    <source>
        <dbReference type="ARBA" id="ARBA00022964"/>
    </source>
</evidence>
<organism evidence="8 9">
    <name type="scientific">Tetranychus urticae</name>
    <name type="common">Two-spotted spider mite</name>
    <dbReference type="NCBI Taxonomy" id="32264"/>
    <lineage>
        <taxon>Eukaryota</taxon>
        <taxon>Metazoa</taxon>
        <taxon>Ecdysozoa</taxon>
        <taxon>Arthropoda</taxon>
        <taxon>Chelicerata</taxon>
        <taxon>Arachnida</taxon>
        <taxon>Acari</taxon>
        <taxon>Acariformes</taxon>
        <taxon>Trombidiformes</taxon>
        <taxon>Prostigmata</taxon>
        <taxon>Eleutherengona</taxon>
        <taxon>Raphignathae</taxon>
        <taxon>Tetranychoidea</taxon>
        <taxon>Tetranychidae</taxon>
        <taxon>Tetranychus</taxon>
    </lineage>
</organism>
<dbReference type="GO" id="GO:0031418">
    <property type="term" value="F:L-ascorbic acid binding"/>
    <property type="evidence" value="ECO:0007669"/>
    <property type="project" value="InterPro"/>
</dbReference>
<gene>
    <name evidence="8" type="primary">107362149</name>
</gene>
<dbReference type="InterPro" id="IPR005123">
    <property type="entry name" value="Oxoglu/Fe-dep_dioxygenase_dom"/>
</dbReference>
<keyword evidence="6" id="KW-1133">Transmembrane helix</keyword>
<name>T1K983_TETUR</name>
<protein>
    <recommendedName>
        <fullName evidence="7">Fe2OG dioxygenase domain-containing protein</fullName>
    </recommendedName>
</protein>
<dbReference type="PANTHER" id="PTHR14650:SF1">
    <property type="entry name" value="2-OXOGLUTARATE AND IRON-DEPENDENT OXYGENASE DOMAIN-CONTAINING PROTEIN 3"/>
    <property type="match status" value="1"/>
</dbReference>
<dbReference type="OrthoDB" id="6493262at2759"/>